<dbReference type="Gene3D" id="3.40.50.1820">
    <property type="entry name" value="alpha/beta hydrolase"/>
    <property type="match status" value="2"/>
</dbReference>
<proteinExistence type="predicted"/>
<dbReference type="Proteomes" id="UP001359485">
    <property type="component" value="Unassembled WGS sequence"/>
</dbReference>
<comment type="caution">
    <text evidence="2">The sequence shown here is derived from an EMBL/GenBank/DDBJ whole genome shotgun (WGS) entry which is preliminary data.</text>
</comment>
<dbReference type="InterPro" id="IPR029058">
    <property type="entry name" value="AB_hydrolase_fold"/>
</dbReference>
<feature type="domain" description="Partial AB-hydrolase lipase" evidence="1">
    <location>
        <begin position="42"/>
        <end position="102"/>
    </location>
</feature>
<evidence type="ECO:0000313" key="2">
    <source>
        <dbReference type="EMBL" id="KAK6637677.1"/>
    </source>
</evidence>
<organism evidence="2 3">
    <name type="scientific">Polyplax serrata</name>
    <name type="common">Common mouse louse</name>
    <dbReference type="NCBI Taxonomy" id="468196"/>
    <lineage>
        <taxon>Eukaryota</taxon>
        <taxon>Metazoa</taxon>
        <taxon>Ecdysozoa</taxon>
        <taxon>Arthropoda</taxon>
        <taxon>Hexapoda</taxon>
        <taxon>Insecta</taxon>
        <taxon>Pterygota</taxon>
        <taxon>Neoptera</taxon>
        <taxon>Paraneoptera</taxon>
        <taxon>Psocodea</taxon>
        <taxon>Troctomorpha</taxon>
        <taxon>Phthiraptera</taxon>
        <taxon>Anoplura</taxon>
        <taxon>Polyplacidae</taxon>
        <taxon>Polyplax</taxon>
    </lineage>
</organism>
<name>A0ABR1B7R6_POLSC</name>
<feature type="domain" description="Partial AB-hydrolase lipase" evidence="1">
    <location>
        <begin position="430"/>
        <end position="488"/>
    </location>
</feature>
<dbReference type="SUPFAM" id="SSF53474">
    <property type="entry name" value="alpha/beta-Hydrolases"/>
    <property type="match status" value="2"/>
</dbReference>
<evidence type="ECO:0000313" key="3">
    <source>
        <dbReference type="Proteomes" id="UP001359485"/>
    </source>
</evidence>
<gene>
    <name evidence="2" type="ORF">RUM44_008099</name>
</gene>
<reference evidence="2 3" key="1">
    <citation type="submission" date="2023-09" db="EMBL/GenBank/DDBJ databases">
        <title>Genomes of two closely related lineages of the louse Polyplax serrata with different host specificities.</title>
        <authorList>
            <person name="Martinu J."/>
            <person name="Tarabai H."/>
            <person name="Stefka J."/>
            <person name="Hypsa V."/>
        </authorList>
    </citation>
    <scope>NUCLEOTIDE SEQUENCE [LARGE SCALE GENOMIC DNA]</scope>
    <source>
        <strain evidence="2">98ZLc_SE</strain>
    </source>
</reference>
<sequence>MNAVWLVCVEGLHPDLFHPGVDTVHGADSRSPRLRVVTFVAIKQIIRAFGFPSEVHTIETPDGYLLELDRIPHGRQGPSSRNPNLPPVFVQHGIFCSAASHLIIGPDDALPFLLADMGFDVWLGNVRGNSYSRAHVTLDPDGFKFWNFTWHEAALGDVSTSIDFVLENTNKNKLIYIGHSMGTTMFFVLMSMMPEYNRKIELGLLMAPVAYVNHTQSPVYQLFSPLESSLYDLFVSLGMYEFLPKSAVLNIISDYFCQRNNLKRDICGSVIYLLTGDRPNSYDRNFINILLRTFPNGFSAKGVSHYAQLITTGGCRDSNYVLISINERYDHGTAGNLIEYGTPTPPDYDLSKITAPMIFYAAKHDFIVNMKDATRLAKQLPSLKHMFVIEYSEFGHLDFLFSENLRGHLHDKIIQDLMDHLRSVVVIAQKQIIRFFGYPSETHTIVTPDGYLLELHRIPRGRNGQSNPNLPPVLIQHGLVESSGTFLIIGPDDALPCLLADLGFDVWLGNSRGNKYSRGHVTLDPDEFEFWNYTYHEAGINDLPAEIDFILEKTNREKLIYVGHSMGTTMYFILLSMFPEYNEKIELGVMLAPVAYMYHCKSSFIQAVAPYAHLVNLVIAARIGEFLPNNKFLGSVRELVCGSSILNRDLCGTLLNLVVGDDPRAYSPEFMKILVNHGPEGYSFLTILHYGQFVTTERFGMLDYGTLGNLREYGVPYPPDYDLDQITVPTLLYAGQSDKLADLTDVMRLTEKMPSVKRLFVVEDSKFGHMDFLISDNVKELLNDYVIADIMEHLGQNGTGEANVNNNEL</sequence>
<accession>A0ABR1B7R6</accession>
<keyword evidence="3" id="KW-1185">Reference proteome</keyword>
<dbReference type="Pfam" id="PF04083">
    <property type="entry name" value="Abhydro_lipase"/>
    <property type="match status" value="2"/>
</dbReference>
<dbReference type="PANTHER" id="PTHR11005">
    <property type="entry name" value="LYSOSOMAL ACID LIPASE-RELATED"/>
    <property type="match status" value="1"/>
</dbReference>
<dbReference type="EMBL" id="JAWJWF010000002">
    <property type="protein sequence ID" value="KAK6637677.1"/>
    <property type="molecule type" value="Genomic_DNA"/>
</dbReference>
<protein>
    <recommendedName>
        <fullName evidence="1">Partial AB-hydrolase lipase domain-containing protein</fullName>
    </recommendedName>
</protein>
<evidence type="ECO:0000259" key="1">
    <source>
        <dbReference type="Pfam" id="PF04083"/>
    </source>
</evidence>
<dbReference type="InterPro" id="IPR006693">
    <property type="entry name" value="AB_hydrolase_lipase"/>
</dbReference>